<organism evidence="2 3">
    <name type="scientific">Motiliproteus coralliicola</name>
    <dbReference type="NCBI Taxonomy" id="2283196"/>
    <lineage>
        <taxon>Bacteria</taxon>
        <taxon>Pseudomonadati</taxon>
        <taxon>Pseudomonadota</taxon>
        <taxon>Gammaproteobacteria</taxon>
        <taxon>Oceanospirillales</taxon>
        <taxon>Oceanospirillaceae</taxon>
        <taxon>Motiliproteus</taxon>
    </lineage>
</organism>
<gene>
    <name evidence="2" type="ORF">DV711_07885</name>
</gene>
<name>A0A369WLI1_9GAMM</name>
<keyword evidence="1" id="KW-0472">Membrane</keyword>
<dbReference type="InterPro" id="IPR021382">
    <property type="entry name" value="DUF3014"/>
</dbReference>
<sequence>MNIRQHSQRGLALVQVLLLLVTLLLAVGVGYLMLKQPPDAPLVSGTTQRPSTEVITTPVQPQTLEPVVQPAQPENQRVDSVVTAADTEQAPQSLRPEPVAAFAPAPALKLDDPSLPSLDNSDRTFRQDLAALEPSRLLLDWLIDKELIRKLVVTIDNMAQGKIPRKHSPLKPMSDKFRPSVKGEQIWLDGYNFGRYSSYLTLLEKIDSRSWVEIYRRYYPLMQQAYAELGYPRQRFHDRVLMALDHLLSAPVKPRALALAQPSVMFVYADPKLEQLSAVHKQMLRIGPVNAARVLEMAAVLRTELGRLQEL</sequence>
<protein>
    <submittedName>
        <fullName evidence="2">DUF3014 domain-containing protein</fullName>
    </submittedName>
</protein>
<dbReference type="Proteomes" id="UP000253769">
    <property type="component" value="Unassembled WGS sequence"/>
</dbReference>
<evidence type="ECO:0000313" key="2">
    <source>
        <dbReference type="EMBL" id="RDE22507.1"/>
    </source>
</evidence>
<keyword evidence="1" id="KW-0812">Transmembrane</keyword>
<evidence type="ECO:0000256" key="1">
    <source>
        <dbReference type="SAM" id="Phobius"/>
    </source>
</evidence>
<evidence type="ECO:0000313" key="3">
    <source>
        <dbReference type="Proteomes" id="UP000253769"/>
    </source>
</evidence>
<keyword evidence="1" id="KW-1133">Transmembrane helix</keyword>
<dbReference type="AlphaFoldDB" id="A0A369WLI1"/>
<dbReference type="Pfam" id="PF11219">
    <property type="entry name" value="DUF3014"/>
    <property type="match status" value="1"/>
</dbReference>
<reference evidence="2 3" key="1">
    <citation type="submission" date="2018-07" db="EMBL/GenBank/DDBJ databases">
        <title>Motiliproteus coralliicola sp. nov., a bacterium isolated from Coral.</title>
        <authorList>
            <person name="Wang G."/>
        </authorList>
    </citation>
    <scope>NUCLEOTIDE SEQUENCE [LARGE SCALE GENOMIC DNA]</scope>
    <source>
        <strain evidence="2 3">C34</strain>
    </source>
</reference>
<dbReference type="OrthoDB" id="5502479at2"/>
<dbReference type="RefSeq" id="WP_114695136.1">
    <property type="nucleotide sequence ID" value="NZ_QQOH01000002.1"/>
</dbReference>
<accession>A0A369WLI1</accession>
<feature type="transmembrane region" description="Helical" evidence="1">
    <location>
        <begin position="12"/>
        <end position="34"/>
    </location>
</feature>
<keyword evidence="3" id="KW-1185">Reference proteome</keyword>
<proteinExistence type="predicted"/>
<dbReference type="EMBL" id="QQOH01000002">
    <property type="protein sequence ID" value="RDE22507.1"/>
    <property type="molecule type" value="Genomic_DNA"/>
</dbReference>
<comment type="caution">
    <text evidence="2">The sequence shown here is derived from an EMBL/GenBank/DDBJ whole genome shotgun (WGS) entry which is preliminary data.</text>
</comment>